<evidence type="ECO:0000313" key="2">
    <source>
        <dbReference type="EMBL" id="QPI52119.1"/>
    </source>
</evidence>
<dbReference type="InterPro" id="IPR014914">
    <property type="entry name" value="RES_dom"/>
</dbReference>
<dbReference type="RefSeq" id="WP_206091612.1">
    <property type="nucleotide sequence ID" value="NZ_CP065053.1"/>
</dbReference>
<organism evidence="2 3">
    <name type="scientific">Massilia antarctica</name>
    <dbReference type="NCBI Taxonomy" id="2765360"/>
    <lineage>
        <taxon>Bacteria</taxon>
        <taxon>Pseudomonadati</taxon>
        <taxon>Pseudomonadota</taxon>
        <taxon>Betaproteobacteria</taxon>
        <taxon>Burkholderiales</taxon>
        <taxon>Oxalobacteraceae</taxon>
        <taxon>Telluria group</taxon>
        <taxon>Massilia</taxon>
    </lineage>
</organism>
<name>A0AA48WIK1_9BURK</name>
<gene>
    <name evidence="2" type="ORF">IV454_11810</name>
</gene>
<dbReference type="Pfam" id="PF08808">
    <property type="entry name" value="RES"/>
    <property type="match status" value="1"/>
</dbReference>
<proteinExistence type="predicted"/>
<accession>A0AA48WIK1</accession>
<feature type="domain" description="RES" evidence="1">
    <location>
        <begin position="31"/>
        <end position="123"/>
    </location>
</feature>
<keyword evidence="3" id="KW-1185">Reference proteome</keyword>
<protein>
    <submittedName>
        <fullName evidence="2">RES domain-containing protein</fullName>
    </submittedName>
</protein>
<dbReference type="Proteomes" id="UP000662888">
    <property type="component" value="Chromosome"/>
</dbReference>
<reference evidence="2 3" key="1">
    <citation type="submission" date="2020-11" db="EMBL/GenBank/DDBJ databases">
        <authorList>
            <person name="Sun Q."/>
        </authorList>
    </citation>
    <scope>NUCLEOTIDE SEQUENCE [LARGE SCALE GENOMIC DNA]</scope>
    <source>
        <strain evidence="2 3">P8398</strain>
    </source>
</reference>
<sequence>MTTAAEDCPTPPPDVRNRPLPVIVVDLTARPLYRIHRNVRGPVYFNRPSISKTRFRFDVPVHLPPHEEFGVLYGGFSLSSCVFETIVRDRFRGVAAPLLIEAQEFDDRSISRVVAEPARPLRLADFTQSLAPFWR</sequence>
<evidence type="ECO:0000313" key="3">
    <source>
        <dbReference type="Proteomes" id="UP000662888"/>
    </source>
</evidence>
<dbReference type="EMBL" id="CP065053">
    <property type="protein sequence ID" value="QPI52119.1"/>
    <property type="molecule type" value="Genomic_DNA"/>
</dbReference>
<evidence type="ECO:0000259" key="1">
    <source>
        <dbReference type="Pfam" id="PF08808"/>
    </source>
</evidence>